<dbReference type="EMBL" id="JAVREV010000024">
    <property type="protein sequence ID" value="MDT0447024.1"/>
    <property type="molecule type" value="Genomic_DNA"/>
</dbReference>
<organism evidence="1 2">
    <name type="scientific">Streptomyces johnsoniae</name>
    <dbReference type="NCBI Taxonomy" id="3075532"/>
    <lineage>
        <taxon>Bacteria</taxon>
        <taxon>Bacillati</taxon>
        <taxon>Actinomycetota</taxon>
        <taxon>Actinomycetes</taxon>
        <taxon>Kitasatosporales</taxon>
        <taxon>Streptomycetaceae</taxon>
        <taxon>Streptomyces</taxon>
    </lineage>
</organism>
<protein>
    <recommendedName>
        <fullName evidence="3">Lipoprotein</fullName>
    </recommendedName>
</protein>
<dbReference type="PROSITE" id="PS51257">
    <property type="entry name" value="PROKAR_LIPOPROTEIN"/>
    <property type="match status" value="1"/>
</dbReference>
<dbReference type="RefSeq" id="WP_311621144.1">
    <property type="nucleotide sequence ID" value="NZ_JAVREV010000024.1"/>
</dbReference>
<dbReference type="Proteomes" id="UP001183615">
    <property type="component" value="Unassembled WGS sequence"/>
</dbReference>
<reference evidence="2" key="1">
    <citation type="submission" date="2023-07" db="EMBL/GenBank/DDBJ databases">
        <title>30 novel species of actinomycetes from the DSMZ collection.</title>
        <authorList>
            <person name="Nouioui I."/>
        </authorList>
    </citation>
    <scope>NUCLEOTIDE SEQUENCE [LARGE SCALE GENOMIC DNA]</scope>
    <source>
        <strain evidence="2">DSM 41886</strain>
    </source>
</reference>
<gene>
    <name evidence="1" type="ORF">RM779_31180</name>
</gene>
<evidence type="ECO:0000313" key="2">
    <source>
        <dbReference type="Proteomes" id="UP001183615"/>
    </source>
</evidence>
<evidence type="ECO:0008006" key="3">
    <source>
        <dbReference type="Google" id="ProtNLM"/>
    </source>
</evidence>
<accession>A0ABU2SDG6</accession>
<sequence>MTRAARAAGVLLLTAATVGCGIRATDVPVDAGPAPSRAACDTTPEAEESAADTEVYLLCGSHVESVARPVDLPAGSEDRVGAAKALLDALQTDPRNEERAAGFTSEVPDDLEVSGPVADDPAPALRLSQGPADLTAAALVQIICTFASSDQIAGNGQTVMLGGPAGATAEHEPRVYACTNAMRTTPEAAHSALPPP</sequence>
<proteinExistence type="predicted"/>
<name>A0ABU2SDG6_9ACTN</name>
<comment type="caution">
    <text evidence="1">The sequence shown here is derived from an EMBL/GenBank/DDBJ whole genome shotgun (WGS) entry which is preliminary data.</text>
</comment>
<evidence type="ECO:0000313" key="1">
    <source>
        <dbReference type="EMBL" id="MDT0447024.1"/>
    </source>
</evidence>
<keyword evidence="2" id="KW-1185">Reference proteome</keyword>